<feature type="compositionally biased region" description="Low complexity" evidence="1">
    <location>
        <begin position="425"/>
        <end position="448"/>
    </location>
</feature>
<evidence type="ECO:0000313" key="2">
    <source>
        <dbReference type="EMBL" id="CUC10159.1"/>
    </source>
</evidence>
<sequence>MDVKILEFEATLDVPFCIHALFSGRVQCREALTTVFHVQPRTIKSLLCCLLSYYSCWEATDTVYRWLETKKPPHTMTLLWEADFLRAVSVNKSESIVLWAIKKARDCITRGQSCSLAALLSLTGALRGALEVGFGSMPCPLRGSAHPGISPVALHLLLQEIQKWRRALAAKFCSHESLHHAPWDLVNLEFLLECVLTTNREVPGGCLRDSIASQICCCLIPSSIKEGVEDAEERGKREQTLKVLLSAVRSGYPEDVRNLIVDTLLDSETSKGLGSSLLSVAVLVEASEDILQSLLEAGAGREKEDLLMAGDSPFLCKAWCLPETGALTTSHYPASPDDQWQPKYAQTGFLRGPLGNRLKAEASVKRFPHPLAEQTIREAIDERVGGDMNQASTLRWFPLLSVSHPECALLLVRHAPDKHLRAAHEASTSSSASASGSAQSPSQPHGSSSLSEWSRLWLFGFLDRHILDNRRRSSEGRAQVKPITQPVSQWGDESGPFSHEIFARQWHDWFKELHKWGFLNPVYLPQPSGKSLEALAGEVEERRRDAADKAEKAKERNEPGEEKRQQSLSSVLDLLCDIVHRILHGQDPFPEPQSLCKNSEHVGRQEEQEGSPGVSVGSDAFSMDSVGDSSGEEEDCRE</sequence>
<protein>
    <submittedName>
        <fullName evidence="2">Uncharacterized protein</fullName>
    </submittedName>
</protein>
<dbReference type="VEuPathDB" id="CryptoDB:Cvel_27978"/>
<proteinExistence type="predicted"/>
<feature type="compositionally biased region" description="Basic and acidic residues" evidence="1">
    <location>
        <begin position="598"/>
        <end position="607"/>
    </location>
</feature>
<organism evidence="2">
    <name type="scientific">Chromera velia CCMP2878</name>
    <dbReference type="NCBI Taxonomy" id="1169474"/>
    <lineage>
        <taxon>Eukaryota</taxon>
        <taxon>Sar</taxon>
        <taxon>Alveolata</taxon>
        <taxon>Colpodellida</taxon>
        <taxon>Chromeraceae</taxon>
        <taxon>Chromera</taxon>
    </lineage>
</organism>
<gene>
    <name evidence="2" type="ORF">Cvel_27978.t2.CR2</name>
</gene>
<feature type="region of interest" description="Disordered" evidence="1">
    <location>
        <begin position="587"/>
        <end position="638"/>
    </location>
</feature>
<dbReference type="AlphaFoldDB" id="A0A0K6S905"/>
<evidence type="ECO:0000256" key="1">
    <source>
        <dbReference type="SAM" id="MobiDB-lite"/>
    </source>
</evidence>
<accession>A0A0K6S905</accession>
<reference evidence="2" key="1">
    <citation type="submission" date="2014-11" db="EMBL/GenBank/DDBJ databases">
        <title>Molecular phylogeny of cliff fern family Woodsiaceae with morphological implications.</title>
        <authorList>
            <person name="Shao Y.-Z."/>
            <person name="Wei R."/>
            <person name="Zhang X.-C."/>
        </authorList>
    </citation>
    <scope>NUCLEOTIDE SEQUENCE</scope>
</reference>
<dbReference type="EMBL" id="CDMZ01002816">
    <property type="protein sequence ID" value="CUC10159.1"/>
    <property type="molecule type" value="Genomic_DNA"/>
</dbReference>
<feature type="region of interest" description="Disordered" evidence="1">
    <location>
        <begin position="539"/>
        <end position="567"/>
    </location>
</feature>
<feature type="compositionally biased region" description="Basic and acidic residues" evidence="1">
    <location>
        <begin position="539"/>
        <end position="565"/>
    </location>
</feature>
<feature type="region of interest" description="Disordered" evidence="1">
    <location>
        <begin position="472"/>
        <end position="492"/>
    </location>
</feature>
<name>A0A0K6S905_9ALVE</name>
<feature type="region of interest" description="Disordered" evidence="1">
    <location>
        <begin position="421"/>
        <end position="448"/>
    </location>
</feature>